<proteinExistence type="predicted"/>
<evidence type="ECO:0000313" key="2">
    <source>
        <dbReference type="EMBL" id="VDM70913.1"/>
    </source>
</evidence>
<evidence type="ECO:0000256" key="1">
    <source>
        <dbReference type="SAM" id="MobiDB-lite"/>
    </source>
</evidence>
<dbReference type="AlphaFoldDB" id="A0A3P7IST0"/>
<dbReference type="EMBL" id="UYYB01018123">
    <property type="protein sequence ID" value="VDM70913.1"/>
    <property type="molecule type" value="Genomic_DNA"/>
</dbReference>
<feature type="compositionally biased region" description="Basic and acidic residues" evidence="1">
    <location>
        <begin position="113"/>
        <end position="125"/>
    </location>
</feature>
<keyword evidence="3" id="KW-1185">Reference proteome</keyword>
<name>A0A3P7IST0_STRVU</name>
<protein>
    <submittedName>
        <fullName evidence="2">Uncharacterized protein</fullName>
    </submittedName>
</protein>
<accession>A0A3P7IST0</accession>
<sequence length="143" mass="15989">MSYLILVSPQNISFGQFAFNPSTLFPFWHQQCPIPFPVTGSTLAPNSIAQTTSKPINPFFFRENSPSMADTRQPDLSWNRSLNFQQGCVLTPPRSLTPESFQLGKIEISPVPNDEKSTVQDDTPKKTSKFSSKLQSAAYLKCK</sequence>
<reference evidence="2 3" key="1">
    <citation type="submission" date="2018-11" db="EMBL/GenBank/DDBJ databases">
        <authorList>
            <consortium name="Pathogen Informatics"/>
        </authorList>
    </citation>
    <scope>NUCLEOTIDE SEQUENCE [LARGE SCALE GENOMIC DNA]</scope>
</reference>
<dbReference type="Proteomes" id="UP000270094">
    <property type="component" value="Unassembled WGS sequence"/>
</dbReference>
<gene>
    <name evidence="2" type="ORF">SVUK_LOCUS5911</name>
</gene>
<evidence type="ECO:0000313" key="3">
    <source>
        <dbReference type="Proteomes" id="UP000270094"/>
    </source>
</evidence>
<feature type="region of interest" description="Disordered" evidence="1">
    <location>
        <begin position="108"/>
        <end position="130"/>
    </location>
</feature>
<organism evidence="2 3">
    <name type="scientific">Strongylus vulgaris</name>
    <name type="common">Blood worm</name>
    <dbReference type="NCBI Taxonomy" id="40348"/>
    <lineage>
        <taxon>Eukaryota</taxon>
        <taxon>Metazoa</taxon>
        <taxon>Ecdysozoa</taxon>
        <taxon>Nematoda</taxon>
        <taxon>Chromadorea</taxon>
        <taxon>Rhabditida</taxon>
        <taxon>Rhabditina</taxon>
        <taxon>Rhabditomorpha</taxon>
        <taxon>Strongyloidea</taxon>
        <taxon>Strongylidae</taxon>
        <taxon>Strongylus</taxon>
    </lineage>
</organism>